<dbReference type="InterPro" id="IPR051603">
    <property type="entry name" value="Zinc-ADH_QOR/CCCR"/>
</dbReference>
<dbReference type="PANTHER" id="PTHR44154:SF1">
    <property type="entry name" value="QUINONE OXIDOREDUCTASE"/>
    <property type="match status" value="1"/>
</dbReference>
<evidence type="ECO:0000256" key="1">
    <source>
        <dbReference type="ARBA" id="ARBA00022857"/>
    </source>
</evidence>
<evidence type="ECO:0000313" key="3">
    <source>
        <dbReference type="EMBL" id="MBR7838351.1"/>
    </source>
</evidence>
<dbReference type="RefSeq" id="WP_212532808.1">
    <property type="nucleotide sequence ID" value="NZ_JAGSOG010000281.1"/>
</dbReference>
<dbReference type="Gene3D" id="3.90.180.10">
    <property type="entry name" value="Medium-chain alcohol dehydrogenases, catalytic domain"/>
    <property type="match status" value="1"/>
</dbReference>
<dbReference type="AlphaFoldDB" id="A0A941EW45"/>
<comment type="caution">
    <text evidence="3">The sequence shown here is derived from an EMBL/GenBank/DDBJ whole genome shotgun (WGS) entry which is preliminary data.</text>
</comment>
<dbReference type="InterPro" id="IPR036291">
    <property type="entry name" value="NAD(P)-bd_dom_sf"/>
</dbReference>
<dbReference type="CDD" id="cd05289">
    <property type="entry name" value="MDR_like_2"/>
    <property type="match status" value="1"/>
</dbReference>
<keyword evidence="4" id="KW-1185">Reference proteome</keyword>
<dbReference type="Proteomes" id="UP000675781">
    <property type="component" value="Unassembled WGS sequence"/>
</dbReference>
<dbReference type="SUPFAM" id="SSF50129">
    <property type="entry name" value="GroES-like"/>
    <property type="match status" value="1"/>
</dbReference>
<gene>
    <name evidence="3" type="ORF">KDL01_34090</name>
</gene>
<dbReference type="InterPro" id="IPR011032">
    <property type="entry name" value="GroES-like_sf"/>
</dbReference>
<dbReference type="InterPro" id="IPR020843">
    <property type="entry name" value="ER"/>
</dbReference>
<sequence>MKAIAFDEFGGPEVLHEADMPVPEPGPQQARIRVHVSGVNPMDFKVRSGQMRPNLPASLPAIPGIEAAGVIDALGSDVVGFAVGDEVFGWTKGGSYAEYAIATTFAAKPAALSWEQAVALPVAGETAERVLRQLGLGAGETLLIHGASGAVGTVAVQLAVARGATVIGTASEANAEYLESLGAIPTGYGPGLVERVRELAPKGVDAVFDVAGKGALPDSITLRGGTSRIVTIADYAGAEQYGVTFSGGGPDSPRSPEFLASLAELAVQGGLVTAVSATFPLARAVDAHRASEAGHGQGKLVLTVD</sequence>
<dbReference type="Pfam" id="PF08240">
    <property type="entry name" value="ADH_N"/>
    <property type="match status" value="1"/>
</dbReference>
<reference evidence="3" key="1">
    <citation type="submission" date="2021-04" db="EMBL/GenBank/DDBJ databases">
        <title>Genome based classification of Actinospica acidithermotolerans sp. nov., an actinobacterium isolated from an Indonesian hot spring.</title>
        <authorList>
            <person name="Kusuma A.B."/>
            <person name="Putra K.E."/>
            <person name="Nafisah S."/>
            <person name="Loh J."/>
            <person name="Nouioui I."/>
            <person name="Goodfellow M."/>
        </authorList>
    </citation>
    <scope>NUCLEOTIDE SEQUENCE</scope>
    <source>
        <strain evidence="3">CSCA 57</strain>
    </source>
</reference>
<evidence type="ECO:0000259" key="2">
    <source>
        <dbReference type="SMART" id="SM00829"/>
    </source>
</evidence>
<organism evidence="3 4">
    <name type="scientific">Actinospica durhamensis</name>
    <dbReference type="NCBI Taxonomy" id="1508375"/>
    <lineage>
        <taxon>Bacteria</taxon>
        <taxon>Bacillati</taxon>
        <taxon>Actinomycetota</taxon>
        <taxon>Actinomycetes</taxon>
        <taxon>Catenulisporales</taxon>
        <taxon>Actinospicaceae</taxon>
        <taxon>Actinospica</taxon>
    </lineage>
</organism>
<evidence type="ECO:0000313" key="4">
    <source>
        <dbReference type="Proteomes" id="UP000675781"/>
    </source>
</evidence>
<accession>A0A941EW45</accession>
<dbReference type="SUPFAM" id="SSF51735">
    <property type="entry name" value="NAD(P)-binding Rossmann-fold domains"/>
    <property type="match status" value="1"/>
</dbReference>
<feature type="domain" description="Enoyl reductase (ER)" evidence="2">
    <location>
        <begin position="10"/>
        <end position="302"/>
    </location>
</feature>
<name>A0A941EW45_9ACTN</name>
<dbReference type="GO" id="GO:0016491">
    <property type="term" value="F:oxidoreductase activity"/>
    <property type="evidence" value="ECO:0007669"/>
    <property type="project" value="InterPro"/>
</dbReference>
<dbReference type="EMBL" id="JAGSOG010000281">
    <property type="protein sequence ID" value="MBR7838351.1"/>
    <property type="molecule type" value="Genomic_DNA"/>
</dbReference>
<dbReference type="Pfam" id="PF13602">
    <property type="entry name" value="ADH_zinc_N_2"/>
    <property type="match status" value="1"/>
</dbReference>
<protein>
    <submittedName>
        <fullName evidence="3">NADP-dependent oxidoreductase</fullName>
    </submittedName>
</protein>
<dbReference type="SMART" id="SM00829">
    <property type="entry name" value="PKS_ER"/>
    <property type="match status" value="1"/>
</dbReference>
<dbReference type="PANTHER" id="PTHR44154">
    <property type="entry name" value="QUINONE OXIDOREDUCTASE"/>
    <property type="match status" value="1"/>
</dbReference>
<proteinExistence type="predicted"/>
<keyword evidence="1" id="KW-0521">NADP</keyword>
<dbReference type="Gene3D" id="3.40.50.720">
    <property type="entry name" value="NAD(P)-binding Rossmann-like Domain"/>
    <property type="match status" value="1"/>
</dbReference>
<dbReference type="InterPro" id="IPR013154">
    <property type="entry name" value="ADH-like_N"/>
</dbReference>